<gene>
    <name evidence="2" type="ORF">F9K24_13285</name>
</gene>
<evidence type="ECO:0000313" key="2">
    <source>
        <dbReference type="EMBL" id="KAB2931565.1"/>
    </source>
</evidence>
<dbReference type="EMBL" id="WBUI01000013">
    <property type="protein sequence ID" value="KAB2931565.1"/>
    <property type="molecule type" value="Genomic_DNA"/>
</dbReference>
<dbReference type="InterPro" id="IPR052340">
    <property type="entry name" value="RNase_Y/CdgJ"/>
</dbReference>
<evidence type="ECO:0000313" key="3">
    <source>
        <dbReference type="Proteomes" id="UP000460298"/>
    </source>
</evidence>
<feature type="domain" description="HDOD" evidence="1">
    <location>
        <begin position="9"/>
        <end position="205"/>
    </location>
</feature>
<name>A0A833LWU4_9LEPT</name>
<dbReference type="InterPro" id="IPR013976">
    <property type="entry name" value="HDOD"/>
</dbReference>
<dbReference type="AlphaFoldDB" id="A0A833LWU4"/>
<dbReference type="PANTHER" id="PTHR33525">
    <property type="match status" value="1"/>
</dbReference>
<protein>
    <submittedName>
        <fullName evidence="2">HDOD domain-containing protein</fullName>
    </submittedName>
</protein>
<dbReference type="Pfam" id="PF08668">
    <property type="entry name" value="HDOD"/>
    <property type="match status" value="1"/>
</dbReference>
<dbReference type="SUPFAM" id="SSF109604">
    <property type="entry name" value="HD-domain/PDEase-like"/>
    <property type="match status" value="1"/>
</dbReference>
<dbReference type="Gene3D" id="1.10.3210.10">
    <property type="entry name" value="Hypothetical protein af1432"/>
    <property type="match status" value="1"/>
</dbReference>
<comment type="caution">
    <text evidence="2">The sequence shown here is derived from an EMBL/GenBank/DDBJ whole genome shotgun (WGS) entry which is preliminary data.</text>
</comment>
<dbReference type="PROSITE" id="PS51833">
    <property type="entry name" value="HDOD"/>
    <property type="match status" value="1"/>
</dbReference>
<accession>A0A833LWU4</accession>
<dbReference type="PANTHER" id="PTHR33525:SF3">
    <property type="entry name" value="RIBONUCLEASE Y"/>
    <property type="match status" value="1"/>
</dbReference>
<evidence type="ECO:0000259" key="1">
    <source>
        <dbReference type="PROSITE" id="PS51833"/>
    </source>
</evidence>
<reference evidence="2 3" key="1">
    <citation type="submission" date="2019-10" db="EMBL/GenBank/DDBJ databases">
        <title>Extracellular Electron Transfer in a Candidatus Methanoperedens spp. Enrichment Culture.</title>
        <authorList>
            <person name="Berger S."/>
            <person name="Rangel Shaw D."/>
            <person name="Berben T."/>
            <person name="In 'T Zandt M."/>
            <person name="Frank J."/>
            <person name="Reimann J."/>
            <person name="Jetten M.S.M."/>
            <person name="Welte C.U."/>
        </authorList>
    </citation>
    <scope>NUCLEOTIDE SEQUENCE [LARGE SCALE GENOMIC DNA]</scope>
    <source>
        <strain evidence="2">SB12</strain>
    </source>
</reference>
<dbReference type="Proteomes" id="UP000460298">
    <property type="component" value="Unassembled WGS sequence"/>
</dbReference>
<organism evidence="2 3">
    <name type="scientific">Leptonema illini</name>
    <dbReference type="NCBI Taxonomy" id="183"/>
    <lineage>
        <taxon>Bacteria</taxon>
        <taxon>Pseudomonadati</taxon>
        <taxon>Spirochaetota</taxon>
        <taxon>Spirochaetia</taxon>
        <taxon>Leptospirales</taxon>
        <taxon>Leptospiraceae</taxon>
        <taxon>Leptonema</taxon>
    </lineage>
</organism>
<sequence length="278" mass="30286">MADIKDFNVPPLPAVVMKVMQYDHTSADASVHDIEKIVEGDKGVAAEVLRVANSAFYGRSGKIKILKDAVTLLGLKALKNLVIFLGTKAMNSSVKDKTLRRYVNELPIVTALLGKDIAHDLKKNDIGEEVFLAGLLHKIGMSILALNKSEHYAFLVQQVEQNGFDLNEMEQNSYQVSNEVLGRSTAENWKLPDEFVRCAGIGPHTKLGDLQSDMERITYVASILSMQLLGLPVAPSVASNASAVYEYMGGEGDPAAVYAGGTVFETIKAHPFYQMAVN</sequence>
<proteinExistence type="predicted"/>